<evidence type="ECO:0000256" key="1">
    <source>
        <dbReference type="SAM" id="MobiDB-lite"/>
    </source>
</evidence>
<dbReference type="InterPro" id="IPR046864">
    <property type="entry name" value="VasX_N"/>
</dbReference>
<dbReference type="EMBL" id="JAFHLB010000038">
    <property type="protein sequence ID" value="MBN3580165.1"/>
    <property type="molecule type" value="Genomic_DNA"/>
</dbReference>
<keyword evidence="5" id="KW-1185">Reference proteome</keyword>
<evidence type="ECO:0000313" key="5">
    <source>
        <dbReference type="Proteomes" id="UP000779070"/>
    </source>
</evidence>
<dbReference type="InterPro" id="IPR018392">
    <property type="entry name" value="LysM"/>
</dbReference>
<gene>
    <name evidence="4" type="ORF">JYA62_21140</name>
</gene>
<organism evidence="4 5">
    <name type="scientific">Vibrio neptunius</name>
    <dbReference type="NCBI Taxonomy" id="170651"/>
    <lineage>
        <taxon>Bacteria</taxon>
        <taxon>Pseudomonadati</taxon>
        <taxon>Pseudomonadota</taxon>
        <taxon>Gammaproteobacteria</taxon>
        <taxon>Vibrionales</taxon>
        <taxon>Vibrionaceae</taxon>
        <taxon>Vibrio</taxon>
    </lineage>
</organism>
<evidence type="ECO:0000259" key="3">
    <source>
        <dbReference type="PROSITE" id="PS51782"/>
    </source>
</evidence>
<dbReference type="Pfam" id="PF20249">
    <property type="entry name" value="VasX_N"/>
    <property type="match status" value="1"/>
</dbReference>
<feature type="domain" description="LysM" evidence="3">
    <location>
        <begin position="246"/>
        <end position="290"/>
    </location>
</feature>
<feature type="compositionally biased region" description="Polar residues" evidence="1">
    <location>
        <begin position="1409"/>
        <end position="1426"/>
    </location>
</feature>
<keyword evidence="2" id="KW-1133">Transmembrane helix</keyword>
<comment type="caution">
    <text evidence="4">The sequence shown here is derived from an EMBL/GenBank/DDBJ whole genome shotgun (WGS) entry which is preliminary data.</text>
</comment>
<reference evidence="4 5" key="1">
    <citation type="submission" date="2021-02" db="EMBL/GenBank/DDBJ databases">
        <title>Draft Genome Sequences of 5 Vibrio neptunius Strains Isolated From of Bivalve Hatcheries.</title>
        <authorList>
            <person name="Galvis F."/>
            <person name="Barja J.L."/>
            <person name="Lemos M.L."/>
            <person name="Balado M."/>
        </authorList>
    </citation>
    <scope>NUCLEOTIDE SEQUENCE [LARGE SCALE GENOMIC DNA]</scope>
    <source>
        <strain evidence="4 5">PP-145.98</strain>
    </source>
</reference>
<feature type="transmembrane region" description="Helical" evidence="2">
    <location>
        <begin position="1181"/>
        <end position="1202"/>
    </location>
</feature>
<evidence type="ECO:0000256" key="2">
    <source>
        <dbReference type="SAM" id="Phobius"/>
    </source>
</evidence>
<proteinExistence type="predicted"/>
<dbReference type="RefSeq" id="WP_206371891.1">
    <property type="nucleotide sequence ID" value="NZ_CAWPTM010000113.1"/>
</dbReference>
<name>A0ABS3A6R0_9VIBR</name>
<accession>A0ABS3A6R0</accession>
<dbReference type="CDD" id="cd00118">
    <property type="entry name" value="LysM"/>
    <property type="match status" value="1"/>
</dbReference>
<sequence>MSAGYKPIIEEKPIGPMPAMCPIEEKEPAFAYAVEYACEQSLYSKGVEPHIGGLIGRTEQEGPLSQWLNVANGPHTRSILSIEKQEAKRLWVGWNAPLQADVRWSDITPQDKDNLIIEYAFVPIRPAIQSGEMLGLPTEGYLYHFIDGELLHEYRFQGDTKYHFLITKSTAGAMNPEPATKFGIDFVLALWKREGQVVADQHLLFSRKAMDDQAMSAVDAAFLNEHGVKLDMDAIIPLTEGGSRRASHKAAQGETLEQIAQQKGVSLETLQDLNPTLPLSPLDKGAVIYTEPVGVYNHALDVGYPAFSALLSEGLLSIGRIAREKPIPVVKVASSNKSAYAALAPVRYAIDNRNLKTLNDEVVKGLNPITDTKLFPGGVLRTDKIPYTLRQLRDGWLYALSQDPESDAWSVAEYQVVKGEFKRFVGDLAETRYNAVAEKPQAYVLYQTDRPYFVGYASQRWTQNLQDFYTGDTPESQQARQEWLRDITASTHRLPIEKISKEASDVGKEDLSAFYWTCASPSVTEVDEQGLITPLQPAYLISYQYQVPILCAHHFVALDDPLADFTDLHLRLSQSVLPLLQDDHTHRKTVVAKAIRSLVRISLPPGTLDNVPVDKVVEVEQDLDTCLEYHYSQVQLKKSENISNYGGGAGLYARAHRLSLAYTEARARLNEYGIAPALLESRFKEYVERRKAHRQVNWADLDTFFKGYLSTLHHCVPMIKHDAPHVIEAITALGTDPRRFGLDVGEHDHHLVLSTLMDAVLNDLELSVQHVAELSDSIDKLLTDPDNLLGLASYGFSSEIYVATNQLFKDLAFSDFTNETRIPLSGFISAFNDVIGFSDPNSVLFTLTKSLLIPLERQINQAKQAVTDKGDKAVRSMQTLRFRIINRVMKLPGLSARRAMAMSLWGQAQMSSGKVLLNEGLSAKMQTANGRYHQLLMEAHSTNTALSKLPVESPEHRRMSKSLRQINKQISRYVESIPPVFSEYRSQSVGKYIFSNAASEVNGAFNRIGGMDLVVAALNLINFASQMQTLQEMEKSAPYPDTRKQQMTVTYSVAWFVNNTGAVLKGLSLSKIQGKSGVMENTLRTLKSLRIKGVDAIDVLNVERYLAHSLIAGAAGVIAAGLEGWQVVEDYSASKSSLEKALLGVKAGALGLQAGSWGTLVFNTLRSRFGTLAIGSVLNGWILAANFWGAALYAVVTVLLLLTKRTELETWLNHSIWGKEPDLSRSAADEYHDLLTLINQPSITFRTTKREIDRADSPNSVTVNFAKEITILLPNAYDNEVVSLCIETGFKPSDYQSLTTHTLFSGKVTRDKNEPTLCRYHLPLPKPLQHLVAQGQGTVRQEQVNVFVGRHANNPYDNSHALVSVYQAQSLAEVVDGNGKYRPMVELAESKLSLMPTHQAQLRMPPMPTQTEPSVGEPAQNQGKEE</sequence>
<evidence type="ECO:0000313" key="4">
    <source>
        <dbReference type="EMBL" id="MBN3580165.1"/>
    </source>
</evidence>
<dbReference type="Proteomes" id="UP000779070">
    <property type="component" value="Unassembled WGS sequence"/>
</dbReference>
<keyword evidence="2" id="KW-0812">Transmembrane</keyword>
<protein>
    <submittedName>
        <fullName evidence="4">LysM peptidoglycan-binding domain-containing protein</fullName>
    </submittedName>
</protein>
<feature type="region of interest" description="Disordered" evidence="1">
    <location>
        <begin position="1404"/>
        <end position="1426"/>
    </location>
</feature>
<dbReference type="CDD" id="cd20708">
    <property type="entry name" value="MIX_IV"/>
    <property type="match status" value="1"/>
</dbReference>
<keyword evidence="2" id="KW-0472">Membrane</keyword>
<dbReference type="CDD" id="cd20709">
    <property type="entry name" value="MIX_V"/>
    <property type="match status" value="1"/>
</dbReference>
<dbReference type="PROSITE" id="PS51782">
    <property type="entry name" value="LYSM"/>
    <property type="match status" value="1"/>
</dbReference>